<evidence type="ECO:0000256" key="3">
    <source>
        <dbReference type="ARBA" id="ARBA00020058"/>
    </source>
</evidence>
<evidence type="ECO:0000256" key="5">
    <source>
        <dbReference type="SAM" id="Coils"/>
    </source>
</evidence>
<keyword evidence="8" id="KW-1185">Reference proteome</keyword>
<evidence type="ECO:0000313" key="8">
    <source>
        <dbReference type="Proteomes" id="UP000006911"/>
    </source>
</evidence>
<dbReference type="GO" id="GO:0001731">
    <property type="term" value="P:formation of translation preinitiation complex"/>
    <property type="evidence" value="ECO:0007669"/>
    <property type="project" value="TreeGrafter"/>
</dbReference>
<dbReference type="GO" id="GO:0005737">
    <property type="term" value="C:cytoplasm"/>
    <property type="evidence" value="ECO:0007669"/>
    <property type="project" value="UniProtKB-SubCell"/>
</dbReference>
<dbReference type="PANTHER" id="PTHR12789:SF0">
    <property type="entry name" value="DENSITY-REGULATED PROTEIN"/>
    <property type="match status" value="1"/>
</dbReference>
<dbReference type="InterPro" id="IPR050318">
    <property type="entry name" value="DENR/SUI1_TIF"/>
</dbReference>
<evidence type="ECO:0000256" key="4">
    <source>
        <dbReference type="RuleBase" id="RU361273"/>
    </source>
</evidence>
<keyword evidence="4" id="KW-0687">Ribonucleoprotein</keyword>
<name>D5GH80_TUBMM</name>
<dbReference type="GO" id="GO:0003743">
    <property type="term" value="F:translation initiation factor activity"/>
    <property type="evidence" value="ECO:0007669"/>
    <property type="project" value="InterPro"/>
</dbReference>
<dbReference type="InterPro" id="IPR046447">
    <property type="entry name" value="DENR_C"/>
</dbReference>
<dbReference type="GO" id="GO:1990904">
    <property type="term" value="C:ribonucleoprotein complex"/>
    <property type="evidence" value="ECO:0007669"/>
    <property type="project" value="UniProtKB-KW"/>
</dbReference>
<evidence type="ECO:0000256" key="2">
    <source>
        <dbReference type="ARBA" id="ARBA00011742"/>
    </source>
</evidence>
<dbReference type="Pfam" id="PF01253">
    <property type="entry name" value="SUI1"/>
    <property type="match status" value="1"/>
</dbReference>
<comment type="similarity">
    <text evidence="1 4">Belongs to the DENR family.</text>
</comment>
<keyword evidence="4" id="KW-0689">Ribosomal protein</keyword>
<comment type="domain">
    <text evidence="4">The SUI1 domain may be involved in RNA binding.</text>
</comment>
<reference evidence="7 8" key="1">
    <citation type="journal article" date="2010" name="Nature">
        <title>Perigord black truffle genome uncovers evolutionary origins and mechanisms of symbiosis.</title>
        <authorList>
            <person name="Martin F."/>
            <person name="Kohler A."/>
            <person name="Murat C."/>
            <person name="Balestrini R."/>
            <person name="Coutinho P.M."/>
            <person name="Jaillon O."/>
            <person name="Montanini B."/>
            <person name="Morin E."/>
            <person name="Noel B."/>
            <person name="Percudani R."/>
            <person name="Porcel B."/>
            <person name="Rubini A."/>
            <person name="Amicucci A."/>
            <person name="Amselem J."/>
            <person name="Anthouard V."/>
            <person name="Arcioni S."/>
            <person name="Artiguenave F."/>
            <person name="Aury J.M."/>
            <person name="Ballario P."/>
            <person name="Bolchi A."/>
            <person name="Brenna A."/>
            <person name="Brun A."/>
            <person name="Buee M."/>
            <person name="Cantarel B."/>
            <person name="Chevalier G."/>
            <person name="Couloux A."/>
            <person name="Da Silva C."/>
            <person name="Denoeud F."/>
            <person name="Duplessis S."/>
            <person name="Ghignone S."/>
            <person name="Hilselberger B."/>
            <person name="Iotti M."/>
            <person name="Marcais B."/>
            <person name="Mello A."/>
            <person name="Miranda M."/>
            <person name="Pacioni G."/>
            <person name="Quesneville H."/>
            <person name="Riccioni C."/>
            <person name="Ruotolo R."/>
            <person name="Splivallo R."/>
            <person name="Stocchi V."/>
            <person name="Tisserant E."/>
            <person name="Viscomi A.R."/>
            <person name="Zambonelli A."/>
            <person name="Zampieri E."/>
            <person name="Henrissat B."/>
            <person name="Lebrun M.H."/>
            <person name="Paolocci F."/>
            <person name="Bonfante P."/>
            <person name="Ottonello S."/>
            <person name="Wincker P."/>
        </authorList>
    </citation>
    <scope>NUCLEOTIDE SEQUENCE [LARGE SCALE GENOMIC DNA]</scope>
    <source>
        <strain evidence="7 8">Mel28</strain>
    </source>
</reference>
<organism evidence="7 8">
    <name type="scientific">Tuber melanosporum (strain Mel28)</name>
    <name type="common">Perigord black truffle</name>
    <dbReference type="NCBI Taxonomy" id="656061"/>
    <lineage>
        <taxon>Eukaryota</taxon>
        <taxon>Fungi</taxon>
        <taxon>Dikarya</taxon>
        <taxon>Ascomycota</taxon>
        <taxon>Pezizomycotina</taxon>
        <taxon>Pezizomycetes</taxon>
        <taxon>Pezizales</taxon>
        <taxon>Tuberaceae</taxon>
        <taxon>Tuber</taxon>
    </lineage>
</organism>
<dbReference type="InterPro" id="IPR005873">
    <property type="entry name" value="DENR_eukaryotes"/>
</dbReference>
<dbReference type="Proteomes" id="UP000006911">
    <property type="component" value="Unassembled WGS sequence"/>
</dbReference>
<dbReference type="InterPro" id="IPR036877">
    <property type="entry name" value="SUI1_dom_sf"/>
</dbReference>
<evidence type="ECO:0000256" key="1">
    <source>
        <dbReference type="ARBA" id="ARBA00007514"/>
    </source>
</evidence>
<dbReference type="SUPFAM" id="SSF55159">
    <property type="entry name" value="eIF1-like"/>
    <property type="match status" value="1"/>
</dbReference>
<dbReference type="Gene3D" id="3.30.780.10">
    <property type="entry name" value="SUI1-like domain"/>
    <property type="match status" value="1"/>
</dbReference>
<sequence length="200" mass="22362">MADTEGVVVPQEPQEPQAKRVLYFCTLPPEYCEFGTTSKKCREWLEMNHSELVPVIYNLEAIESAMQNLSTAAQEKAQKAEAAMARKALKDEAKQERELAKKLSSPVILKRVERTKRKHVIVITGLEAFGLDLKKVAKEMGKKFACGASVTKGVGGGGDEIVVQGDLGVEIREWIEERFEEVPSGNMEIVEERRKKKEGQ</sequence>
<evidence type="ECO:0000259" key="6">
    <source>
        <dbReference type="PROSITE" id="PS50296"/>
    </source>
</evidence>
<dbReference type="PROSITE" id="PS50296">
    <property type="entry name" value="SUI1"/>
    <property type="match status" value="1"/>
</dbReference>
<dbReference type="InParanoid" id="D5GH80"/>
<keyword evidence="5" id="KW-0175">Coiled coil</keyword>
<gene>
    <name evidence="7" type="ORF">GSTUM_00007786001</name>
</gene>
<dbReference type="GeneID" id="9182610"/>
<dbReference type="GO" id="GO:0005840">
    <property type="term" value="C:ribosome"/>
    <property type="evidence" value="ECO:0007669"/>
    <property type="project" value="UniProtKB-KW"/>
</dbReference>
<dbReference type="GO" id="GO:0002188">
    <property type="term" value="P:translation reinitiation"/>
    <property type="evidence" value="ECO:0007669"/>
    <property type="project" value="TreeGrafter"/>
</dbReference>
<dbReference type="FunCoup" id="D5GH80">
    <property type="interactions" value="1164"/>
</dbReference>
<dbReference type="GO" id="GO:0003729">
    <property type="term" value="F:mRNA binding"/>
    <property type="evidence" value="ECO:0007669"/>
    <property type="project" value="TreeGrafter"/>
</dbReference>
<feature type="coiled-coil region" evidence="5">
    <location>
        <begin position="59"/>
        <end position="99"/>
    </location>
</feature>
<comment type="subcellular location">
    <subcellularLocation>
        <location evidence="4">Cytoplasm</location>
    </subcellularLocation>
</comment>
<dbReference type="EMBL" id="FN430308">
    <property type="protein sequence ID" value="CAZ83905.1"/>
    <property type="molecule type" value="Genomic_DNA"/>
</dbReference>
<dbReference type="PANTHER" id="PTHR12789">
    <property type="entry name" value="DENSITY-REGULATED PROTEIN HOMOLOG"/>
    <property type="match status" value="1"/>
</dbReference>
<dbReference type="STRING" id="656061.D5GH80"/>
<comment type="subunit">
    <text evidence="2 4">Interacts with the 40S ribosomal subunit.</text>
</comment>
<dbReference type="eggNOG" id="KOG3239">
    <property type="taxonomic scope" value="Eukaryota"/>
</dbReference>
<dbReference type="CDD" id="cd11607">
    <property type="entry name" value="DENR_C"/>
    <property type="match status" value="1"/>
</dbReference>
<dbReference type="InterPro" id="IPR001950">
    <property type="entry name" value="SUI1"/>
</dbReference>
<dbReference type="OMA" id="EVFEIDM"/>
<dbReference type="AlphaFoldDB" id="D5GH80"/>
<protein>
    <recommendedName>
        <fullName evidence="3 4">Translation machinery-associated protein 22</fullName>
    </recommendedName>
</protein>
<proteinExistence type="inferred from homology"/>
<evidence type="ECO:0000313" key="7">
    <source>
        <dbReference type="EMBL" id="CAZ83905.1"/>
    </source>
</evidence>
<keyword evidence="4" id="KW-0963">Cytoplasm</keyword>
<dbReference type="InterPro" id="IPR048517">
    <property type="entry name" value="DENR_N"/>
</dbReference>
<dbReference type="Pfam" id="PF21023">
    <property type="entry name" value="DENR_N"/>
    <property type="match status" value="1"/>
</dbReference>
<dbReference type="RefSeq" id="XP_002839714.1">
    <property type="nucleotide sequence ID" value="XM_002839668.1"/>
</dbReference>
<dbReference type="NCBIfam" id="TIGR01159">
    <property type="entry name" value="DRP1"/>
    <property type="match status" value="1"/>
</dbReference>
<dbReference type="HOGENOM" id="CLU_073511_0_1_1"/>
<feature type="domain" description="SUI1" evidence="6">
    <location>
        <begin position="107"/>
        <end position="179"/>
    </location>
</feature>
<accession>D5GH80</accession>
<dbReference type="KEGG" id="tml:GSTUM_00007786001"/>